<name>A0A0G3XH69_9SPHN</name>
<dbReference type="EMBL" id="CP011770">
    <property type="protein sequence ID" value="AKM09986.1"/>
    <property type="molecule type" value="Genomic_DNA"/>
</dbReference>
<accession>A0A0G3XH69</accession>
<dbReference type="RefSeq" id="WP_047820666.1">
    <property type="nucleotide sequence ID" value="NZ_CP011770.1"/>
</dbReference>
<dbReference type="AlphaFoldDB" id="A0A0G3XH69"/>
<dbReference type="STRING" id="1348774.AB433_08365"/>
<dbReference type="KEGG" id="cna:AB433_08365"/>
<organism evidence="1 2">
    <name type="scientific">Croceicoccus naphthovorans</name>
    <dbReference type="NCBI Taxonomy" id="1348774"/>
    <lineage>
        <taxon>Bacteria</taxon>
        <taxon>Pseudomonadati</taxon>
        <taxon>Pseudomonadota</taxon>
        <taxon>Alphaproteobacteria</taxon>
        <taxon>Sphingomonadales</taxon>
        <taxon>Erythrobacteraceae</taxon>
        <taxon>Croceicoccus</taxon>
    </lineage>
</organism>
<reference evidence="1 2" key="1">
    <citation type="submission" date="2015-06" db="EMBL/GenBank/DDBJ databases">
        <authorList>
            <person name="Zeng Y."/>
            <person name="Huang Y."/>
        </authorList>
    </citation>
    <scope>NUCLEOTIDE SEQUENCE [LARGE SCALE GENOMIC DNA]</scope>
    <source>
        <strain evidence="1 2">PQ-2</strain>
    </source>
</reference>
<gene>
    <name evidence="1" type="ORF">AB433_08365</name>
</gene>
<proteinExistence type="predicted"/>
<sequence length="115" mass="12736">MAGNHFLQLGKRRRVVARPHLPKRRFGRVVAVGALIFLGAMALVGPTGLRAWSESATVLEKRNAELAQLRAERERIANRVELLDPNNADPDLVGELLRSNLNVAHPDEVVVSRDD</sequence>
<dbReference type="PATRIC" id="fig|1348774.3.peg.1755"/>
<dbReference type="Proteomes" id="UP000035287">
    <property type="component" value="Chromosome"/>
</dbReference>
<protein>
    <submittedName>
        <fullName evidence="1">Septum formation initiator</fullName>
    </submittedName>
</protein>
<evidence type="ECO:0000313" key="1">
    <source>
        <dbReference type="EMBL" id="AKM09986.1"/>
    </source>
</evidence>
<keyword evidence="2" id="KW-1185">Reference proteome</keyword>
<dbReference type="OrthoDB" id="9815600at2"/>
<evidence type="ECO:0000313" key="2">
    <source>
        <dbReference type="Proteomes" id="UP000035287"/>
    </source>
</evidence>